<keyword evidence="15" id="KW-1185">Reference proteome</keyword>
<dbReference type="InterPro" id="IPR008656">
    <property type="entry name" value="Inositol_tetrakis-P_1-kinase"/>
</dbReference>
<reference evidence="14 15" key="1">
    <citation type="submission" date="2020-08" db="EMBL/GenBank/DDBJ databases">
        <title>Plant Genome Project.</title>
        <authorList>
            <person name="Zhang R.-G."/>
        </authorList>
    </citation>
    <scope>NUCLEOTIDE SEQUENCE [LARGE SCALE GENOMIC DNA]</scope>
    <source>
        <tissue evidence="14">Rhizome</tissue>
    </source>
</reference>
<comment type="caution">
    <text evidence="14">The sequence shown here is derived from an EMBL/GenBank/DDBJ whole genome shotgun (WGS) entry which is preliminary data.</text>
</comment>
<dbReference type="EMBL" id="JACMSC010000007">
    <property type="protein sequence ID" value="KAG6515760.1"/>
    <property type="molecule type" value="Genomic_DNA"/>
</dbReference>
<keyword evidence="12" id="KW-0460">Magnesium</keyword>
<accession>A0A8J5L7A6</accession>
<comment type="cofactor">
    <cofactor evidence="3">
        <name>Mg(2+)</name>
        <dbReference type="ChEBI" id="CHEBI:18420"/>
    </cofactor>
</comment>
<evidence type="ECO:0000256" key="8">
    <source>
        <dbReference type="ARBA" id="ARBA00022723"/>
    </source>
</evidence>
<comment type="catalytic activity">
    <reaction evidence="1">
        <text>1D-myo-inositol 1,3,4-trisphosphate + ATP = 1D-myo-inositol 1,3,4,6-tetrakisphosphate + ADP + H(+)</text>
        <dbReference type="Rhea" id="RHEA:20940"/>
        <dbReference type="ChEBI" id="CHEBI:15378"/>
        <dbReference type="ChEBI" id="CHEBI:30616"/>
        <dbReference type="ChEBI" id="CHEBI:57660"/>
        <dbReference type="ChEBI" id="CHEBI:58414"/>
        <dbReference type="ChEBI" id="CHEBI:456216"/>
        <dbReference type="EC" id="2.7.1.159"/>
    </reaction>
</comment>
<evidence type="ECO:0000256" key="10">
    <source>
        <dbReference type="ARBA" id="ARBA00022777"/>
    </source>
</evidence>
<keyword evidence="7" id="KW-0808">Transferase</keyword>
<name>A0A8J5L7A6_ZINOF</name>
<keyword evidence="10" id="KW-0418">Kinase</keyword>
<dbReference type="GO" id="GO:0000287">
    <property type="term" value="F:magnesium ion binding"/>
    <property type="evidence" value="ECO:0007669"/>
    <property type="project" value="InterPro"/>
</dbReference>
<dbReference type="GO" id="GO:0052725">
    <property type="term" value="F:inositol-1,3,4-trisphosphate 6-kinase activity"/>
    <property type="evidence" value="ECO:0007669"/>
    <property type="project" value="InterPro"/>
</dbReference>
<evidence type="ECO:0000256" key="2">
    <source>
        <dbReference type="ARBA" id="ARBA00000680"/>
    </source>
</evidence>
<comment type="catalytic activity">
    <reaction evidence="2">
        <text>1D-myo-inositol 1,3,4-trisphosphate + ATP = 1D-myo-inositol 1,3,4,5-tetrakisphosphate + ADP + H(+)</text>
        <dbReference type="Rhea" id="RHEA:13253"/>
        <dbReference type="ChEBI" id="CHEBI:15378"/>
        <dbReference type="ChEBI" id="CHEBI:30616"/>
        <dbReference type="ChEBI" id="CHEBI:57895"/>
        <dbReference type="ChEBI" id="CHEBI:58414"/>
        <dbReference type="ChEBI" id="CHEBI:456216"/>
        <dbReference type="EC" id="2.7.1.159"/>
    </reaction>
</comment>
<dbReference type="PANTHER" id="PTHR14217">
    <property type="entry name" value="INOSITOL-TETRAKISPHOSPHATE 1-KINASE"/>
    <property type="match status" value="1"/>
</dbReference>
<comment type="subunit">
    <text evidence="5">Monomer.</text>
</comment>
<dbReference type="GO" id="GO:0047325">
    <property type="term" value="F:inositol-3,4,5,6-tetrakisphosphate 1-kinase activity"/>
    <property type="evidence" value="ECO:0007669"/>
    <property type="project" value="InterPro"/>
</dbReference>
<dbReference type="GO" id="GO:0005737">
    <property type="term" value="C:cytoplasm"/>
    <property type="evidence" value="ECO:0007669"/>
    <property type="project" value="TreeGrafter"/>
</dbReference>
<gene>
    <name evidence="14" type="ORF">ZIOFF_026189</name>
</gene>
<dbReference type="PANTHER" id="PTHR14217:SF39">
    <property type="entry name" value="INOSITOL-TETRAKISPHOSPHATE 1-KINASE 3"/>
    <property type="match status" value="1"/>
</dbReference>
<dbReference type="Gene3D" id="3.30.470.20">
    <property type="entry name" value="ATP-grasp fold, B domain"/>
    <property type="match status" value="1"/>
</dbReference>
<dbReference type="GO" id="GO:0005524">
    <property type="term" value="F:ATP binding"/>
    <property type="evidence" value="ECO:0007669"/>
    <property type="project" value="UniProtKB-KW"/>
</dbReference>
<comment type="similarity">
    <text evidence="4">Belongs to the ITPK1 family.</text>
</comment>
<keyword evidence="11" id="KW-0067">ATP-binding</keyword>
<evidence type="ECO:0000256" key="7">
    <source>
        <dbReference type="ARBA" id="ARBA00022679"/>
    </source>
</evidence>
<protein>
    <recommendedName>
        <fullName evidence="6">inositol-1,3,4-trisphosphate 5/6-kinase</fullName>
        <ecNumber evidence="6">2.7.1.159</ecNumber>
    </recommendedName>
</protein>
<dbReference type="Proteomes" id="UP000734854">
    <property type="component" value="Unassembled WGS sequence"/>
</dbReference>
<dbReference type="EC" id="2.7.1.159" evidence="6"/>
<proteinExistence type="inferred from homology"/>
<evidence type="ECO:0000313" key="14">
    <source>
        <dbReference type="EMBL" id="KAG6515760.1"/>
    </source>
</evidence>
<evidence type="ECO:0000313" key="15">
    <source>
        <dbReference type="Proteomes" id="UP000734854"/>
    </source>
</evidence>
<keyword evidence="9" id="KW-0547">Nucleotide-binding</keyword>
<organism evidence="14 15">
    <name type="scientific">Zingiber officinale</name>
    <name type="common">Ginger</name>
    <name type="synonym">Amomum zingiber</name>
    <dbReference type="NCBI Taxonomy" id="94328"/>
    <lineage>
        <taxon>Eukaryota</taxon>
        <taxon>Viridiplantae</taxon>
        <taxon>Streptophyta</taxon>
        <taxon>Embryophyta</taxon>
        <taxon>Tracheophyta</taxon>
        <taxon>Spermatophyta</taxon>
        <taxon>Magnoliopsida</taxon>
        <taxon>Liliopsida</taxon>
        <taxon>Zingiberales</taxon>
        <taxon>Zingiberaceae</taxon>
        <taxon>Zingiber</taxon>
    </lineage>
</organism>
<sequence length="137" mass="15343">MTAVVLNFVDWKRVATNSREVTVLDPPAAIKYLHNRQSMFQDVADLNMSDCYGKVGVPRQLVVTKEPSSIPDAVSKAELSLPLVVKPLVADGSAKSHELSLAFDEVFLSKLDYYSVELPPRPLLENLARELRHRLVR</sequence>
<dbReference type="Pfam" id="PF05770">
    <property type="entry name" value="Ins134_P3_kin"/>
    <property type="match status" value="1"/>
</dbReference>
<dbReference type="GO" id="GO:0032957">
    <property type="term" value="P:inositol trisphosphate metabolic process"/>
    <property type="evidence" value="ECO:0007669"/>
    <property type="project" value="InterPro"/>
</dbReference>
<evidence type="ECO:0000256" key="4">
    <source>
        <dbReference type="ARBA" id="ARBA00009601"/>
    </source>
</evidence>
<evidence type="ECO:0000256" key="1">
    <source>
        <dbReference type="ARBA" id="ARBA00000399"/>
    </source>
</evidence>
<evidence type="ECO:0000256" key="12">
    <source>
        <dbReference type="ARBA" id="ARBA00022842"/>
    </source>
</evidence>
<evidence type="ECO:0000256" key="3">
    <source>
        <dbReference type="ARBA" id="ARBA00001946"/>
    </source>
</evidence>
<evidence type="ECO:0000256" key="5">
    <source>
        <dbReference type="ARBA" id="ARBA00011245"/>
    </source>
</evidence>
<dbReference type="GO" id="GO:0052726">
    <property type="term" value="F:inositol-1,3,4-trisphosphate 5-kinase activity"/>
    <property type="evidence" value="ECO:0007669"/>
    <property type="project" value="InterPro"/>
</dbReference>
<dbReference type="AlphaFoldDB" id="A0A8J5L7A6"/>
<keyword evidence="8" id="KW-0479">Metal-binding</keyword>
<evidence type="ECO:0000256" key="11">
    <source>
        <dbReference type="ARBA" id="ARBA00022840"/>
    </source>
</evidence>
<feature type="domain" description="Inositol 1,3,4-trisphosphate 5/6-kinase ATP-grasp" evidence="13">
    <location>
        <begin position="52"/>
        <end position="112"/>
    </location>
</feature>
<evidence type="ECO:0000256" key="9">
    <source>
        <dbReference type="ARBA" id="ARBA00022741"/>
    </source>
</evidence>
<evidence type="ECO:0000256" key="6">
    <source>
        <dbReference type="ARBA" id="ARBA00012017"/>
    </source>
</evidence>
<dbReference type="InterPro" id="IPR040464">
    <property type="entry name" value="InsP(3)kin_ATP-grasp"/>
</dbReference>
<evidence type="ECO:0000259" key="13">
    <source>
        <dbReference type="Pfam" id="PF05770"/>
    </source>
</evidence>